<dbReference type="EMBL" id="CP001291">
    <property type="protein sequence ID" value="ACK71646.1"/>
    <property type="molecule type" value="Genomic_DNA"/>
</dbReference>
<gene>
    <name evidence="2" type="ordered locus">PCC7424_3246</name>
</gene>
<sequence>MTPKLVRYYLKVSSLVLLFLMGFVGVMGMIDVLKLSPNDMTGKPETPNFSPSIKKHCKVQPQLPLCVKLGSLSMDNG</sequence>
<dbReference type="RefSeq" id="WP_015955242.1">
    <property type="nucleotide sequence ID" value="NC_011729.1"/>
</dbReference>
<keyword evidence="1" id="KW-0812">Transmembrane</keyword>
<evidence type="ECO:0000313" key="2">
    <source>
        <dbReference type="EMBL" id="ACK71646.1"/>
    </source>
</evidence>
<dbReference type="Proteomes" id="UP000002384">
    <property type="component" value="Chromosome"/>
</dbReference>
<protein>
    <submittedName>
        <fullName evidence="2">Uncharacterized protein</fullName>
    </submittedName>
</protein>
<name>B7KCU5_GLOC7</name>
<dbReference type="HOGENOM" id="CLU_2632235_0_0_3"/>
<evidence type="ECO:0000313" key="3">
    <source>
        <dbReference type="Proteomes" id="UP000002384"/>
    </source>
</evidence>
<proteinExistence type="predicted"/>
<keyword evidence="1" id="KW-0472">Membrane</keyword>
<organism evidence="2 3">
    <name type="scientific">Gloeothece citriformis (strain PCC 7424)</name>
    <name type="common">Cyanothece sp. (strain PCC 7424)</name>
    <dbReference type="NCBI Taxonomy" id="65393"/>
    <lineage>
        <taxon>Bacteria</taxon>
        <taxon>Bacillati</taxon>
        <taxon>Cyanobacteriota</taxon>
        <taxon>Cyanophyceae</taxon>
        <taxon>Oscillatoriophycideae</taxon>
        <taxon>Chroococcales</taxon>
        <taxon>Aphanothecaceae</taxon>
        <taxon>Gloeothece</taxon>
        <taxon>Gloeothece citriformis</taxon>
    </lineage>
</organism>
<keyword evidence="1" id="KW-1133">Transmembrane helix</keyword>
<dbReference type="STRING" id="65393.PCC7424_3246"/>
<feature type="transmembrane region" description="Helical" evidence="1">
    <location>
        <begin position="12"/>
        <end position="33"/>
    </location>
</feature>
<keyword evidence="3" id="KW-1185">Reference proteome</keyword>
<accession>B7KCU5</accession>
<dbReference type="AlphaFoldDB" id="B7KCU5"/>
<evidence type="ECO:0000256" key="1">
    <source>
        <dbReference type="SAM" id="Phobius"/>
    </source>
</evidence>
<dbReference type="KEGG" id="cyc:PCC7424_3246"/>
<reference evidence="3" key="1">
    <citation type="journal article" date="2011" name="MBio">
        <title>Novel metabolic attributes of the genus Cyanothece, comprising a group of unicellular nitrogen-fixing Cyanobacteria.</title>
        <authorList>
            <person name="Bandyopadhyay A."/>
            <person name="Elvitigala T."/>
            <person name="Welsh E."/>
            <person name="Stockel J."/>
            <person name="Liberton M."/>
            <person name="Min H."/>
            <person name="Sherman L.A."/>
            <person name="Pakrasi H.B."/>
        </authorList>
    </citation>
    <scope>NUCLEOTIDE SEQUENCE [LARGE SCALE GENOMIC DNA]</scope>
    <source>
        <strain evidence="3">PCC 7424</strain>
    </source>
</reference>